<dbReference type="GO" id="GO:0034702">
    <property type="term" value="C:monoatomic ion channel complex"/>
    <property type="evidence" value="ECO:0007669"/>
    <property type="project" value="UniProtKB-KW"/>
</dbReference>
<evidence type="ECO:0000256" key="8">
    <source>
        <dbReference type="ARBA" id="ARBA00022882"/>
    </source>
</evidence>
<dbReference type="InterPro" id="IPR045319">
    <property type="entry name" value="KAT/AKT"/>
</dbReference>
<evidence type="ECO:0000313" key="19">
    <source>
        <dbReference type="Proteomes" id="UP001229421"/>
    </source>
</evidence>
<dbReference type="CDD" id="cd00038">
    <property type="entry name" value="CAP_ED"/>
    <property type="match status" value="1"/>
</dbReference>
<dbReference type="PANTHER" id="PTHR45743:SF11">
    <property type="entry name" value="POTASSIUM CHANNEL"/>
    <property type="match status" value="1"/>
</dbReference>
<feature type="transmembrane region" description="Helical" evidence="16">
    <location>
        <begin position="275"/>
        <end position="300"/>
    </location>
</feature>
<dbReference type="FunFam" id="1.10.287.70:FF:000139">
    <property type="entry name" value="Potassium channel SKOR"/>
    <property type="match status" value="1"/>
</dbReference>
<comment type="caution">
    <text evidence="16">Lacks conserved residue(s) required for the propagation of feature annotation.</text>
</comment>
<reference evidence="18" key="1">
    <citation type="journal article" date="2023" name="bioRxiv">
        <title>Improved chromosome-level genome assembly for marigold (Tagetes erecta).</title>
        <authorList>
            <person name="Jiang F."/>
            <person name="Yuan L."/>
            <person name="Wang S."/>
            <person name="Wang H."/>
            <person name="Xu D."/>
            <person name="Wang A."/>
            <person name="Fan W."/>
        </authorList>
    </citation>
    <scope>NUCLEOTIDE SEQUENCE</scope>
    <source>
        <strain evidence="18">WSJ</strain>
        <tissue evidence="18">Leaf</tissue>
    </source>
</reference>
<evidence type="ECO:0000256" key="9">
    <source>
        <dbReference type="ARBA" id="ARBA00022958"/>
    </source>
</evidence>
<dbReference type="PROSITE" id="PS50088">
    <property type="entry name" value="ANK_REPEAT"/>
    <property type="match status" value="3"/>
</dbReference>
<comment type="subcellular location">
    <subcellularLocation>
        <location evidence="1 16">Membrane</location>
        <topology evidence="1 16">Multi-pass membrane protein</topology>
    </subcellularLocation>
</comment>
<dbReference type="InterPro" id="IPR018490">
    <property type="entry name" value="cNMP-bd_dom_sf"/>
</dbReference>
<keyword evidence="19" id="KW-1185">Reference proteome</keyword>
<feature type="repeat" description="ANK" evidence="15">
    <location>
        <begin position="552"/>
        <end position="584"/>
    </location>
</feature>
<evidence type="ECO:0000256" key="2">
    <source>
        <dbReference type="ARBA" id="ARBA00007929"/>
    </source>
</evidence>
<keyword evidence="7 16" id="KW-0631">Potassium channel</keyword>
<dbReference type="SUPFAM" id="SSF48403">
    <property type="entry name" value="Ankyrin repeat"/>
    <property type="match status" value="1"/>
</dbReference>
<evidence type="ECO:0000256" key="1">
    <source>
        <dbReference type="ARBA" id="ARBA00004141"/>
    </source>
</evidence>
<feature type="transmembrane region" description="Helical" evidence="16">
    <location>
        <begin position="244"/>
        <end position="263"/>
    </location>
</feature>
<dbReference type="AlphaFoldDB" id="A0AAD8NMH3"/>
<evidence type="ECO:0000256" key="3">
    <source>
        <dbReference type="ARBA" id="ARBA00022448"/>
    </source>
</evidence>
<keyword evidence="5 16" id="KW-0812">Transmembrane</keyword>
<dbReference type="SMART" id="SM00100">
    <property type="entry name" value="cNMP"/>
    <property type="match status" value="1"/>
</dbReference>
<dbReference type="PRINTS" id="PR01463">
    <property type="entry name" value="EAGCHANLFMLY"/>
</dbReference>
<dbReference type="InterPro" id="IPR014710">
    <property type="entry name" value="RmlC-like_jellyroll"/>
</dbReference>
<dbReference type="Proteomes" id="UP001229421">
    <property type="component" value="Unassembled WGS sequence"/>
</dbReference>
<evidence type="ECO:0000256" key="11">
    <source>
        <dbReference type="ARBA" id="ARBA00023043"/>
    </source>
</evidence>
<evidence type="ECO:0000256" key="7">
    <source>
        <dbReference type="ARBA" id="ARBA00022826"/>
    </source>
</evidence>
<dbReference type="Pfam" id="PF12796">
    <property type="entry name" value="Ank_2"/>
    <property type="match status" value="2"/>
</dbReference>
<dbReference type="PROSITE" id="PS00888">
    <property type="entry name" value="CNMP_BINDING_1"/>
    <property type="match status" value="1"/>
</dbReference>
<comment type="domain">
    <text evidence="16">The segment S4 is probably the voltage-sensor and is characterized by a series of positively charged amino acids. The pore-forming region H5 is enclosed by the transmembrane segments S5 and S6 in the Shaker-type (1P/6TM) and contains the GYGD signature motif which seems to be involved in potassium selectivity.</text>
</comment>
<evidence type="ECO:0000256" key="4">
    <source>
        <dbReference type="ARBA" id="ARBA00022538"/>
    </source>
</evidence>
<dbReference type="GO" id="GO:0005249">
    <property type="term" value="F:voltage-gated potassium channel activity"/>
    <property type="evidence" value="ECO:0007669"/>
    <property type="project" value="UniProtKB-UniRule"/>
</dbReference>
<evidence type="ECO:0000259" key="17">
    <source>
        <dbReference type="PROSITE" id="PS50042"/>
    </source>
</evidence>
<dbReference type="Pfam" id="PF00027">
    <property type="entry name" value="cNMP_binding"/>
    <property type="match status" value="1"/>
</dbReference>
<evidence type="ECO:0000256" key="15">
    <source>
        <dbReference type="PROSITE-ProRule" id="PRU00023"/>
    </source>
</evidence>
<comment type="function">
    <text evidence="16">Potassium channel.</text>
</comment>
<dbReference type="SMART" id="SM00248">
    <property type="entry name" value="ANK"/>
    <property type="match status" value="5"/>
</dbReference>
<keyword evidence="13 16" id="KW-0472">Membrane</keyword>
<keyword evidence="14 16" id="KW-0407">Ion channel</keyword>
<keyword evidence="4 16" id="KW-0633">Potassium transport</keyword>
<evidence type="ECO:0000256" key="5">
    <source>
        <dbReference type="ARBA" id="ARBA00022692"/>
    </source>
</evidence>
<gene>
    <name evidence="18" type="ORF">QVD17_30715</name>
</gene>
<name>A0AAD8NMH3_TARER</name>
<dbReference type="Gene3D" id="1.25.40.20">
    <property type="entry name" value="Ankyrin repeat-containing domain"/>
    <property type="match status" value="2"/>
</dbReference>
<dbReference type="InterPro" id="IPR036770">
    <property type="entry name" value="Ankyrin_rpt-contain_sf"/>
</dbReference>
<dbReference type="InterPro" id="IPR003938">
    <property type="entry name" value="K_chnl_volt-dep_EAG/ELK/ERG"/>
</dbReference>
<evidence type="ECO:0000256" key="16">
    <source>
        <dbReference type="RuleBase" id="RU369015"/>
    </source>
</evidence>
<keyword evidence="9 16" id="KW-0630">Potassium</keyword>
<comment type="subunit">
    <text evidence="16">The potassium channel is composed of a homo- or heterotetrameric complex of pore-forming subunits.</text>
</comment>
<feature type="transmembrane region" description="Helical" evidence="16">
    <location>
        <begin position="86"/>
        <end position="107"/>
    </location>
</feature>
<comment type="similarity">
    <text evidence="2 16">Belongs to the potassium channel family. Plant (TC 1.A.1.4) subfamily.</text>
</comment>
<feature type="domain" description="Cyclic nucleotide-binding" evidence="17">
    <location>
        <begin position="375"/>
        <end position="478"/>
    </location>
</feature>
<comment type="caution">
    <text evidence="18">The sequence shown here is derived from an EMBL/GenBank/DDBJ whole genome shotgun (WGS) entry which is preliminary data.</text>
</comment>
<evidence type="ECO:0000256" key="6">
    <source>
        <dbReference type="ARBA" id="ARBA00022737"/>
    </source>
</evidence>
<dbReference type="PANTHER" id="PTHR45743">
    <property type="entry name" value="POTASSIUM CHANNEL AKT1"/>
    <property type="match status" value="1"/>
</dbReference>
<keyword evidence="8 16" id="KW-0851">Voltage-gated channel</keyword>
<dbReference type="InterPro" id="IPR002110">
    <property type="entry name" value="Ankyrin_rpt"/>
</dbReference>
<keyword evidence="3 16" id="KW-0813">Transport</keyword>
<keyword evidence="10 16" id="KW-1133">Transmembrane helix</keyword>
<dbReference type="PROSITE" id="PS50297">
    <property type="entry name" value="ANK_REP_REGION"/>
    <property type="match status" value="3"/>
</dbReference>
<dbReference type="SUPFAM" id="SSF51206">
    <property type="entry name" value="cAMP-binding domain-like"/>
    <property type="match status" value="1"/>
</dbReference>
<accession>A0AAD8NMH3</accession>
<keyword evidence="12 16" id="KW-0406">Ion transport</keyword>
<feature type="repeat" description="ANK" evidence="15">
    <location>
        <begin position="649"/>
        <end position="681"/>
    </location>
</feature>
<dbReference type="InterPro" id="IPR018488">
    <property type="entry name" value="cNMP-bd_CS"/>
</dbReference>
<dbReference type="FunFam" id="2.60.120.10:FF:000074">
    <property type="entry name" value="Potassium channel KAT2"/>
    <property type="match status" value="1"/>
</dbReference>
<keyword evidence="11 15" id="KW-0040">ANK repeat</keyword>
<evidence type="ECO:0000256" key="14">
    <source>
        <dbReference type="ARBA" id="ARBA00023303"/>
    </source>
</evidence>
<dbReference type="SUPFAM" id="SSF81324">
    <property type="entry name" value="Voltage-gated potassium channels"/>
    <property type="match status" value="1"/>
</dbReference>
<dbReference type="PROSITE" id="PS50042">
    <property type="entry name" value="CNMP_BINDING_3"/>
    <property type="match status" value="1"/>
</dbReference>
<evidence type="ECO:0000256" key="13">
    <source>
        <dbReference type="ARBA" id="ARBA00023136"/>
    </source>
</evidence>
<dbReference type="InterPro" id="IPR000595">
    <property type="entry name" value="cNMP-bd_dom"/>
</dbReference>
<evidence type="ECO:0000256" key="12">
    <source>
        <dbReference type="ARBA" id="ARBA00023065"/>
    </source>
</evidence>
<feature type="transmembrane region" description="Helical" evidence="16">
    <location>
        <begin position="52"/>
        <end position="74"/>
    </location>
</feature>
<dbReference type="EMBL" id="JAUHHV010000008">
    <property type="protein sequence ID" value="KAK1414949.1"/>
    <property type="molecule type" value="Genomic_DNA"/>
</dbReference>
<dbReference type="InterPro" id="IPR005821">
    <property type="entry name" value="Ion_trans_dom"/>
</dbReference>
<evidence type="ECO:0000313" key="18">
    <source>
        <dbReference type="EMBL" id="KAK1414949.1"/>
    </source>
</evidence>
<proteinExistence type="inferred from homology"/>
<dbReference type="Gene3D" id="2.60.120.10">
    <property type="entry name" value="Jelly Rolls"/>
    <property type="match status" value="1"/>
</dbReference>
<feature type="transmembrane region" description="Helical" evidence="16">
    <location>
        <begin position="190"/>
        <end position="212"/>
    </location>
</feature>
<evidence type="ECO:0000256" key="10">
    <source>
        <dbReference type="ARBA" id="ARBA00022989"/>
    </source>
</evidence>
<dbReference type="Pfam" id="PF00520">
    <property type="entry name" value="Ion_trans"/>
    <property type="match status" value="1"/>
</dbReference>
<organism evidence="18 19">
    <name type="scientific">Tagetes erecta</name>
    <name type="common">African marigold</name>
    <dbReference type="NCBI Taxonomy" id="13708"/>
    <lineage>
        <taxon>Eukaryota</taxon>
        <taxon>Viridiplantae</taxon>
        <taxon>Streptophyta</taxon>
        <taxon>Embryophyta</taxon>
        <taxon>Tracheophyta</taxon>
        <taxon>Spermatophyta</taxon>
        <taxon>Magnoliopsida</taxon>
        <taxon>eudicotyledons</taxon>
        <taxon>Gunneridae</taxon>
        <taxon>Pentapetalae</taxon>
        <taxon>asterids</taxon>
        <taxon>campanulids</taxon>
        <taxon>Asterales</taxon>
        <taxon>Asteraceae</taxon>
        <taxon>Asteroideae</taxon>
        <taxon>Heliantheae alliance</taxon>
        <taxon>Tageteae</taxon>
        <taxon>Tagetes</taxon>
    </lineage>
</organism>
<protein>
    <recommendedName>
        <fullName evidence="16">Potassium channel</fullName>
    </recommendedName>
</protein>
<dbReference type="Gene3D" id="1.10.287.70">
    <property type="match status" value="1"/>
</dbReference>
<sequence length="711" mass="81243">MYMMIRGMKMESSRTEVELIEDEEQNSPLRWRPPSDGGRTTTNRYIIHPQNWWYVGWKQFMVMWAIYSSFFTPLEFGFFRGLPEKLFLLDIAGQLAFFIDIFLHFFLSYKDPHSHRLVTTHNQIAIRYLKSRFLLDFLGCLPLDAIYKACNKNEAVRYLLWIRLSRALRVTDFFEGLEKDIRINYLFTRIIKLFVVELYCTHTAACIFYYIATTVPPTNEGYTWIGSLKMGDYNYSQFRDIDLWTRYITSLYFAIVTMATVGYGDIHAVNNKEMIFIIIFISGDMILGAYLLGNMAALIVKGSRTERFRDKMTDLIKYMNKNNLGRQISSEIKGHMRLQYEISYNEASVLQDIPATFKAKISQKLYDPFIKEAPLFKGCSLPFIKQIAIKVQEELFLPGEVIIEEGNIADELYIVCYGKLEEIGRNENEAEKCIRTMETSSSLNEVSVLCNIPVPNTIRVAELSKLLRVDKQSLTNILEIYFADGRVILNNLLEGKQTHLCNKILESDLMLLVAKHEYELSQRLNWAVYNGDLYRVRRLVAAGINLNNTDYDGRSPLHIAAIKGFADIVQYLLQNGAIINASDNNGNTPLFEAIKNRHDVVVAMLVEAGAVLDMNNAGNCLCMAVAKGDVEFLKRVLDNGINPNSRNYDLRTPLHIAAAEGSYSITKLILEAGGSVFSKDRWGNTPLDEARVSGSKKLIKTLEDAISHTIT</sequence>
<keyword evidence="6" id="KW-0677">Repeat</keyword>
<feature type="repeat" description="ANK" evidence="15">
    <location>
        <begin position="585"/>
        <end position="617"/>
    </location>
</feature>